<dbReference type="OrthoDB" id="18015at2157"/>
<evidence type="ECO:0000313" key="2">
    <source>
        <dbReference type="Proteomes" id="UP000607197"/>
    </source>
</evidence>
<keyword evidence="2" id="KW-1185">Reference proteome</keyword>
<dbReference type="InterPro" id="IPR007355">
    <property type="entry name" value="DUF424"/>
</dbReference>
<protein>
    <recommendedName>
        <fullName evidence="3">DUF424 domain-containing protein</fullName>
    </recommendedName>
</protein>
<name>A0A830F6X2_9EURY</name>
<dbReference type="AlphaFoldDB" id="A0A830F6X2"/>
<reference evidence="1" key="1">
    <citation type="journal article" date="2014" name="Int. J. Syst. Evol. Microbiol.">
        <title>Complete genome sequence of Corynebacterium casei LMG S-19264T (=DSM 44701T), isolated from a smear-ripened cheese.</title>
        <authorList>
            <consortium name="US DOE Joint Genome Institute (JGI-PGF)"/>
            <person name="Walter F."/>
            <person name="Albersmeier A."/>
            <person name="Kalinowski J."/>
            <person name="Ruckert C."/>
        </authorList>
    </citation>
    <scope>NUCLEOTIDE SEQUENCE</scope>
    <source>
        <strain evidence="1">JCM 19596</strain>
    </source>
</reference>
<reference evidence="1" key="2">
    <citation type="submission" date="2020-09" db="EMBL/GenBank/DDBJ databases">
        <authorList>
            <person name="Sun Q."/>
            <person name="Ohkuma M."/>
        </authorList>
    </citation>
    <scope>NUCLEOTIDE SEQUENCE</scope>
    <source>
        <strain evidence="1">JCM 19596</strain>
    </source>
</reference>
<dbReference type="EMBL" id="BMPG01000001">
    <property type="protein sequence ID" value="GGL46833.1"/>
    <property type="molecule type" value="Genomic_DNA"/>
</dbReference>
<dbReference type="RefSeq" id="WP_188974825.1">
    <property type="nucleotide sequence ID" value="NZ_BMPG01000001.1"/>
</dbReference>
<dbReference type="Proteomes" id="UP000607197">
    <property type="component" value="Unassembled WGS sequence"/>
</dbReference>
<accession>A0A830F6X2</accession>
<dbReference type="Pfam" id="PF04242">
    <property type="entry name" value="DUF424"/>
    <property type="match status" value="1"/>
</dbReference>
<sequence>MILTERETNEGLLVTVCDADILGETFEEDGVTIDVTEEFYGGDAATTDAVTDALTRASVANLVGTHTVEFAIEEGFVDENVVLDVDGTRHAQLLAV</sequence>
<comment type="caution">
    <text evidence="1">The sequence shown here is derived from an EMBL/GenBank/DDBJ whole genome shotgun (WGS) entry which is preliminary data.</text>
</comment>
<organism evidence="1 2">
    <name type="scientific">Halocalculus aciditolerans</name>
    <dbReference type="NCBI Taxonomy" id="1383812"/>
    <lineage>
        <taxon>Archaea</taxon>
        <taxon>Methanobacteriati</taxon>
        <taxon>Methanobacteriota</taxon>
        <taxon>Stenosarchaea group</taxon>
        <taxon>Halobacteria</taxon>
        <taxon>Halobacteriales</taxon>
        <taxon>Halobacteriaceae</taxon>
        <taxon>Halocalculus</taxon>
    </lineage>
</organism>
<proteinExistence type="predicted"/>
<evidence type="ECO:0008006" key="3">
    <source>
        <dbReference type="Google" id="ProtNLM"/>
    </source>
</evidence>
<evidence type="ECO:0000313" key="1">
    <source>
        <dbReference type="EMBL" id="GGL46833.1"/>
    </source>
</evidence>
<gene>
    <name evidence="1" type="ORF">GCM10009039_01440</name>
</gene>
<dbReference type="Gene3D" id="3.30.1860.10">
    <property type="entry name" value="uncharacterized conserved protein from methanopyrus kandleri domain like"/>
    <property type="match status" value="1"/>
</dbReference>